<protein>
    <submittedName>
        <fullName evidence="1">Uncharacterized protein</fullName>
    </submittedName>
</protein>
<gene>
    <name evidence="1" type="ORF">HED52_19815</name>
</gene>
<accession>A0ABX1DVP4</accession>
<keyword evidence="2" id="KW-1185">Reference proteome</keyword>
<evidence type="ECO:0000313" key="1">
    <source>
        <dbReference type="EMBL" id="NKC29009.1"/>
    </source>
</evidence>
<proteinExistence type="predicted"/>
<dbReference type="Proteomes" id="UP000568486">
    <property type="component" value="Unassembled WGS sequence"/>
</dbReference>
<sequence length="81" mass="8801">MTIPEDIMATARTVADSEVNFGSFEVNVLAIARAILAERQRCADVAGTYGSIAGYPDGKTSAFRKYRHRIKTAVLAGENHE</sequence>
<dbReference type="EMBL" id="JAAVLR010000002">
    <property type="protein sequence ID" value="NKC29009.1"/>
    <property type="molecule type" value="Genomic_DNA"/>
</dbReference>
<evidence type="ECO:0000313" key="2">
    <source>
        <dbReference type="Proteomes" id="UP000568486"/>
    </source>
</evidence>
<reference evidence="1 2" key="1">
    <citation type="submission" date="2020-03" db="EMBL/GenBank/DDBJ databases">
        <title>Whole genome sequencing of clinical and environmental type strains of Ochrobactrum.</title>
        <authorList>
            <person name="Dharne M."/>
        </authorList>
    </citation>
    <scope>NUCLEOTIDE SEQUENCE [LARGE SCALE GENOMIC DNA]</scope>
    <source>
        <strain evidence="1 2">DSM 22292</strain>
    </source>
</reference>
<name>A0ABX1DVP4_9HYPH</name>
<organism evidence="1 2">
    <name type="scientific">Brucella ciceri</name>
    <dbReference type="NCBI Taxonomy" id="391287"/>
    <lineage>
        <taxon>Bacteria</taxon>
        <taxon>Pseudomonadati</taxon>
        <taxon>Pseudomonadota</taxon>
        <taxon>Alphaproteobacteria</taxon>
        <taxon>Hyphomicrobiales</taxon>
        <taxon>Brucellaceae</taxon>
        <taxon>Brucella/Ochrobactrum group</taxon>
        <taxon>Brucella</taxon>
    </lineage>
</organism>
<dbReference type="RefSeq" id="WP_374846511.1">
    <property type="nucleotide sequence ID" value="NZ_JBHEEV010000008.1"/>
</dbReference>
<comment type="caution">
    <text evidence="1">The sequence shown here is derived from an EMBL/GenBank/DDBJ whole genome shotgun (WGS) entry which is preliminary data.</text>
</comment>